<evidence type="ECO:0000313" key="2">
    <source>
        <dbReference type="Proteomes" id="UP000054097"/>
    </source>
</evidence>
<organism evidence="1 2">
    <name type="scientific">Serendipita vermifera MAFF 305830</name>
    <dbReference type="NCBI Taxonomy" id="933852"/>
    <lineage>
        <taxon>Eukaryota</taxon>
        <taxon>Fungi</taxon>
        <taxon>Dikarya</taxon>
        <taxon>Basidiomycota</taxon>
        <taxon>Agaricomycotina</taxon>
        <taxon>Agaricomycetes</taxon>
        <taxon>Sebacinales</taxon>
        <taxon>Serendipitaceae</taxon>
        <taxon>Serendipita</taxon>
    </lineage>
</organism>
<dbReference type="Proteomes" id="UP000054097">
    <property type="component" value="Unassembled WGS sequence"/>
</dbReference>
<reference evidence="1 2" key="1">
    <citation type="submission" date="2014-04" db="EMBL/GenBank/DDBJ databases">
        <authorList>
            <consortium name="DOE Joint Genome Institute"/>
            <person name="Kuo A."/>
            <person name="Zuccaro A."/>
            <person name="Kohler A."/>
            <person name="Nagy L.G."/>
            <person name="Floudas D."/>
            <person name="Copeland A."/>
            <person name="Barry K.W."/>
            <person name="Cichocki N."/>
            <person name="Veneault-Fourrey C."/>
            <person name="LaButti K."/>
            <person name="Lindquist E.A."/>
            <person name="Lipzen A."/>
            <person name="Lundell T."/>
            <person name="Morin E."/>
            <person name="Murat C."/>
            <person name="Sun H."/>
            <person name="Tunlid A."/>
            <person name="Henrissat B."/>
            <person name="Grigoriev I.V."/>
            <person name="Hibbett D.S."/>
            <person name="Martin F."/>
            <person name="Nordberg H.P."/>
            <person name="Cantor M.N."/>
            <person name="Hua S.X."/>
        </authorList>
    </citation>
    <scope>NUCLEOTIDE SEQUENCE [LARGE SCALE GENOMIC DNA]</scope>
    <source>
        <strain evidence="1 2">MAFF 305830</strain>
    </source>
</reference>
<keyword evidence="2" id="KW-1185">Reference proteome</keyword>
<name>A0A0C2WXF8_SERVB</name>
<evidence type="ECO:0008006" key="3">
    <source>
        <dbReference type="Google" id="ProtNLM"/>
    </source>
</evidence>
<protein>
    <recommendedName>
        <fullName evidence="3">Ubiquitin-like domain-containing protein</fullName>
    </recommendedName>
</protein>
<dbReference type="AlphaFoldDB" id="A0A0C2WXF8"/>
<dbReference type="HOGENOM" id="CLU_1636449_0_0_1"/>
<evidence type="ECO:0000313" key="1">
    <source>
        <dbReference type="EMBL" id="KIM22037.1"/>
    </source>
</evidence>
<reference evidence="2" key="2">
    <citation type="submission" date="2015-01" db="EMBL/GenBank/DDBJ databases">
        <title>Evolutionary Origins and Diversification of the Mycorrhizal Mutualists.</title>
        <authorList>
            <consortium name="DOE Joint Genome Institute"/>
            <consortium name="Mycorrhizal Genomics Consortium"/>
            <person name="Kohler A."/>
            <person name="Kuo A."/>
            <person name="Nagy L.G."/>
            <person name="Floudas D."/>
            <person name="Copeland A."/>
            <person name="Barry K.W."/>
            <person name="Cichocki N."/>
            <person name="Veneault-Fourrey C."/>
            <person name="LaButti K."/>
            <person name="Lindquist E.A."/>
            <person name="Lipzen A."/>
            <person name="Lundell T."/>
            <person name="Morin E."/>
            <person name="Murat C."/>
            <person name="Riley R."/>
            <person name="Ohm R."/>
            <person name="Sun H."/>
            <person name="Tunlid A."/>
            <person name="Henrissat B."/>
            <person name="Grigoriev I.V."/>
            <person name="Hibbett D.S."/>
            <person name="Martin F."/>
        </authorList>
    </citation>
    <scope>NUCLEOTIDE SEQUENCE [LARGE SCALE GENOMIC DNA]</scope>
    <source>
        <strain evidence="2">MAFF 305830</strain>
    </source>
</reference>
<dbReference type="EMBL" id="KN824365">
    <property type="protein sequence ID" value="KIM22037.1"/>
    <property type="molecule type" value="Genomic_DNA"/>
</dbReference>
<proteinExistence type="predicted"/>
<sequence>MSAVPPPTHKIVKLESVPHRKSPSLLVKVDEGATILDVKLALRRAYGSSPSHTIRIYGSDGAIQDETWVLGSSYKYYALCAKCQNAKNFWWLRSSLTMYYAVPDHKCLDPMNKEESDLHDTSEQPHWIVNALLWIWTIVWFPIYYPCALWDSAAQELTQTPQ</sequence>
<gene>
    <name evidence="1" type="ORF">M408DRAFT_29046</name>
</gene>
<accession>A0A0C2WXF8</accession>